<dbReference type="Proteomes" id="UP000007347">
    <property type="component" value="Chromosome"/>
</dbReference>
<dbReference type="PANTHER" id="PTHR42924">
    <property type="entry name" value="EXONUCLEASE"/>
    <property type="match status" value="1"/>
</dbReference>
<dbReference type="OrthoDB" id="9804333at2"/>
<dbReference type="GO" id="GO:0004534">
    <property type="term" value="F:5'-3' RNA exonuclease activity"/>
    <property type="evidence" value="ECO:0007669"/>
    <property type="project" value="TreeGrafter"/>
</dbReference>
<dbReference type="PANTHER" id="PTHR42924:SF3">
    <property type="entry name" value="POLYMERASE_HISTIDINOL PHOSPHATASE N-TERMINAL DOMAIN-CONTAINING PROTEIN"/>
    <property type="match status" value="1"/>
</dbReference>
<dbReference type="EMBL" id="FO203503">
    <property type="protein sequence ID" value="CCK81800.1"/>
    <property type="molecule type" value="Genomic_DNA"/>
</dbReference>
<dbReference type="PATRIC" id="fig|651182.5.peg.4280"/>
<dbReference type="InterPro" id="IPR016195">
    <property type="entry name" value="Pol/histidinol_Pase-like"/>
</dbReference>
<dbReference type="SMART" id="SM00481">
    <property type="entry name" value="POLIIIAc"/>
    <property type="match status" value="1"/>
</dbReference>
<dbReference type="KEGG" id="dto:TOL2_C36430"/>
<dbReference type="CDD" id="cd07438">
    <property type="entry name" value="PHP_HisPPase_AMP"/>
    <property type="match status" value="1"/>
</dbReference>
<dbReference type="Pfam" id="PF02811">
    <property type="entry name" value="PHP"/>
    <property type="match status" value="1"/>
</dbReference>
<proteinExistence type="predicted"/>
<name>K0NM83_DESTT</name>
<dbReference type="InterPro" id="IPR004013">
    <property type="entry name" value="PHP_dom"/>
</dbReference>
<evidence type="ECO:0000313" key="3">
    <source>
        <dbReference type="Proteomes" id="UP000007347"/>
    </source>
</evidence>
<dbReference type="GO" id="GO:0035312">
    <property type="term" value="F:5'-3' DNA exonuclease activity"/>
    <property type="evidence" value="ECO:0007669"/>
    <property type="project" value="TreeGrafter"/>
</dbReference>
<dbReference type="RefSeq" id="WP_014958988.1">
    <property type="nucleotide sequence ID" value="NC_018645.1"/>
</dbReference>
<evidence type="ECO:0000313" key="2">
    <source>
        <dbReference type="EMBL" id="CCK81800.1"/>
    </source>
</evidence>
<feature type="domain" description="Polymerase/histidinol phosphatase N-terminal" evidence="1">
    <location>
        <begin position="7"/>
        <end position="72"/>
    </location>
</feature>
<dbReference type="HOGENOM" id="CLU_067347_1_0_7"/>
<dbReference type="InterPro" id="IPR052018">
    <property type="entry name" value="PHP_domain"/>
</dbReference>
<evidence type="ECO:0000259" key="1">
    <source>
        <dbReference type="SMART" id="SM00481"/>
    </source>
</evidence>
<sequence>MDQKIFADLHNHTTASDGDFTPDQIIEQAKRLGIRVIGITDHDTLKGLKTATAAGKKNGIDVIPGVEVSIRFKRSYFTGTLHLLCYFSPAMLMEDSFMAKINKILAKGRGDKLVRARVDEINKFFGPNGTTPLLNRDLKFEDIAELSDNATRRHFSLALKDGFGIIDADTINAIIGNDSPAYLPSGIKLEQAVDIIREQGILAVLAHPAAGSFPGKGHYKEVLPPLDIVQQILPEFIEAGVRGLEVYYPGHIKAHQDLMKSWAEKYHLLVTGGSDCHDGIERPLGVQGLCEKEYVVFKAALA</sequence>
<gene>
    <name evidence="2" type="ordered locus">TOL2_C36430</name>
</gene>
<dbReference type="AlphaFoldDB" id="K0NM83"/>
<reference evidence="2 3" key="1">
    <citation type="journal article" date="2013" name="Environ. Microbiol.">
        <title>Complete genome, catabolic sub-proteomes and key-metabolites of Desulfobacula toluolica Tol2, a marine, aromatic compound-degrading, sulfate-reducing bacterium.</title>
        <authorList>
            <person name="Wohlbrand L."/>
            <person name="Jacob J.H."/>
            <person name="Kube M."/>
            <person name="Mussmann M."/>
            <person name="Jarling R."/>
            <person name="Beck A."/>
            <person name="Amann R."/>
            <person name="Wilkes H."/>
            <person name="Reinhardt R."/>
            <person name="Rabus R."/>
        </authorList>
    </citation>
    <scope>NUCLEOTIDE SEQUENCE [LARGE SCALE GENOMIC DNA]</scope>
    <source>
        <strain evidence="3">DSM 7467 / Tol2</strain>
    </source>
</reference>
<dbReference type="STRING" id="651182.TOL2_C36430"/>
<dbReference type="InterPro" id="IPR003141">
    <property type="entry name" value="Pol/His_phosphatase_N"/>
</dbReference>
<dbReference type="Gene3D" id="1.10.150.650">
    <property type="match status" value="1"/>
</dbReference>
<dbReference type="Gene3D" id="3.20.20.140">
    <property type="entry name" value="Metal-dependent hydrolases"/>
    <property type="match status" value="1"/>
</dbReference>
<accession>K0NM83</accession>
<protein>
    <submittedName>
        <fullName evidence="2">PHP domain protein</fullName>
    </submittedName>
</protein>
<keyword evidence="3" id="KW-1185">Reference proteome</keyword>
<dbReference type="SUPFAM" id="SSF89550">
    <property type="entry name" value="PHP domain-like"/>
    <property type="match status" value="1"/>
</dbReference>
<organism evidence="2 3">
    <name type="scientific">Desulfobacula toluolica (strain DSM 7467 / Tol2)</name>
    <dbReference type="NCBI Taxonomy" id="651182"/>
    <lineage>
        <taxon>Bacteria</taxon>
        <taxon>Pseudomonadati</taxon>
        <taxon>Thermodesulfobacteriota</taxon>
        <taxon>Desulfobacteria</taxon>
        <taxon>Desulfobacterales</taxon>
        <taxon>Desulfobacteraceae</taxon>
        <taxon>Desulfobacula</taxon>
    </lineage>
</organism>